<reference evidence="1" key="1">
    <citation type="submission" date="2021-06" db="EMBL/GenBank/DDBJ databases">
        <authorList>
            <person name="Kallberg Y."/>
            <person name="Tangrot J."/>
            <person name="Rosling A."/>
        </authorList>
    </citation>
    <scope>NUCLEOTIDE SEQUENCE</scope>
    <source>
        <strain evidence="1">MA453B</strain>
    </source>
</reference>
<comment type="caution">
    <text evidence="1">The sequence shown here is derived from an EMBL/GenBank/DDBJ whole genome shotgun (WGS) entry which is preliminary data.</text>
</comment>
<dbReference type="AlphaFoldDB" id="A0A9N9J4A2"/>
<evidence type="ECO:0000313" key="1">
    <source>
        <dbReference type="EMBL" id="CAG8761423.1"/>
    </source>
</evidence>
<name>A0A9N9J4A2_9GLOM</name>
<feature type="non-terminal residue" evidence="1">
    <location>
        <position position="1"/>
    </location>
</feature>
<dbReference type="EMBL" id="CAJVPY010017326">
    <property type="protein sequence ID" value="CAG8761423.1"/>
    <property type="molecule type" value="Genomic_DNA"/>
</dbReference>
<organism evidence="1 2">
    <name type="scientific">Dentiscutata erythropus</name>
    <dbReference type="NCBI Taxonomy" id="1348616"/>
    <lineage>
        <taxon>Eukaryota</taxon>
        <taxon>Fungi</taxon>
        <taxon>Fungi incertae sedis</taxon>
        <taxon>Mucoromycota</taxon>
        <taxon>Glomeromycotina</taxon>
        <taxon>Glomeromycetes</taxon>
        <taxon>Diversisporales</taxon>
        <taxon>Gigasporaceae</taxon>
        <taxon>Dentiscutata</taxon>
    </lineage>
</organism>
<accession>A0A9N9J4A2</accession>
<keyword evidence="2" id="KW-1185">Reference proteome</keyword>
<evidence type="ECO:0000313" key="2">
    <source>
        <dbReference type="Proteomes" id="UP000789405"/>
    </source>
</evidence>
<protein>
    <submittedName>
        <fullName evidence="1">19958_t:CDS:1</fullName>
    </submittedName>
</protein>
<gene>
    <name evidence="1" type="ORF">DERYTH_LOCUS17849</name>
</gene>
<proteinExistence type="predicted"/>
<dbReference type="Proteomes" id="UP000789405">
    <property type="component" value="Unassembled WGS sequence"/>
</dbReference>
<sequence>SKILSVTQNASGSFQKPTSSIKKFKIFSLQLLIQRSSPSQ</sequence>